<evidence type="ECO:0000313" key="2">
    <source>
        <dbReference type="Proteomes" id="UP000246114"/>
    </source>
</evidence>
<protein>
    <submittedName>
        <fullName evidence="1">Uncharacterized protein</fullName>
    </submittedName>
</protein>
<dbReference type="GeneID" id="90543973"/>
<evidence type="ECO:0000313" key="1">
    <source>
        <dbReference type="EMBL" id="PWL55034.1"/>
    </source>
</evidence>
<comment type="caution">
    <text evidence="1">The sequence shown here is derived from an EMBL/GenBank/DDBJ whole genome shotgun (WGS) entry which is preliminary data.</text>
</comment>
<name>A0A316M9V0_9CLOT</name>
<dbReference type="RefSeq" id="WP_168972464.1">
    <property type="nucleotide sequence ID" value="NZ_CP076620.1"/>
</dbReference>
<dbReference type="EMBL" id="QAMZ01000014">
    <property type="protein sequence ID" value="PWL55034.1"/>
    <property type="molecule type" value="Genomic_DNA"/>
</dbReference>
<accession>A0A316M9V0</accession>
<dbReference type="AlphaFoldDB" id="A0A316M9V0"/>
<sequence>MFYVREYYINRNEIVKHRELTRNIDKEVAYKSFTEILSKKNRDNYKFYEFISAREKAVILKGLNYNGKRVIVLEKE</sequence>
<dbReference type="Proteomes" id="UP000246114">
    <property type="component" value="Unassembled WGS sequence"/>
</dbReference>
<reference evidence="1 2" key="1">
    <citation type="submission" date="2018-03" db="EMBL/GenBank/DDBJ databases">
        <title>The uncultured portion of the human microbiome is neutrally assembled.</title>
        <authorList>
            <person name="Jeraldo P."/>
            <person name="Boardman L."/>
            <person name="White B.A."/>
            <person name="Nelson H."/>
            <person name="Goldenfeld N."/>
            <person name="Chia N."/>
        </authorList>
    </citation>
    <scope>NUCLEOTIDE SEQUENCE [LARGE SCALE GENOMIC DNA]</scope>
    <source>
        <strain evidence="1">CIM:MAG 903</strain>
    </source>
</reference>
<organism evidence="1 2">
    <name type="scientific">Clostridium cadaveris</name>
    <dbReference type="NCBI Taxonomy" id="1529"/>
    <lineage>
        <taxon>Bacteria</taxon>
        <taxon>Bacillati</taxon>
        <taxon>Bacillota</taxon>
        <taxon>Clostridia</taxon>
        <taxon>Eubacteriales</taxon>
        <taxon>Clostridiaceae</taxon>
        <taxon>Clostridium</taxon>
    </lineage>
</organism>
<gene>
    <name evidence="1" type="ORF">DBY38_02715</name>
</gene>
<proteinExistence type="predicted"/>